<sequence length="111" mass="12352">MHRQDAHLARHTMVSTDTNGQSNRRADFALMLTRMTIIRQVTAMATLQSTIVNTVLELARLVEPNMAAVITWYFHVPIAELGNLSARQLVEQGRTDAVVAFLKAICCGDRS</sequence>
<reference evidence="2 3" key="1">
    <citation type="submission" date="2018-12" db="EMBL/GenBank/DDBJ databases">
        <title>Dyella dinghuensis sp. nov. DHOA06 and Dyella choica sp. nov. 4M-K27, isolated from forest soil.</title>
        <authorList>
            <person name="Qiu L.-H."/>
            <person name="Gao Z.-H."/>
        </authorList>
    </citation>
    <scope>NUCLEOTIDE SEQUENCE [LARGE SCALE GENOMIC DNA]</scope>
    <source>
        <strain evidence="2 3">4M-K27</strain>
    </source>
</reference>
<gene>
    <name evidence="2" type="ORF">EKH80_03220</name>
</gene>
<evidence type="ECO:0000313" key="3">
    <source>
        <dbReference type="Proteomes" id="UP000274358"/>
    </source>
</evidence>
<evidence type="ECO:0000313" key="2">
    <source>
        <dbReference type="EMBL" id="RUL78832.1"/>
    </source>
</evidence>
<name>A0A3S0RMR2_9GAMM</name>
<dbReference type="Proteomes" id="UP000274358">
    <property type="component" value="Unassembled WGS sequence"/>
</dbReference>
<evidence type="ECO:0000256" key="1">
    <source>
        <dbReference type="SAM" id="MobiDB-lite"/>
    </source>
</evidence>
<organism evidence="2 3">
    <name type="scientific">Dyella choica</name>
    <dbReference type="NCBI Taxonomy" id="1927959"/>
    <lineage>
        <taxon>Bacteria</taxon>
        <taxon>Pseudomonadati</taxon>
        <taxon>Pseudomonadota</taxon>
        <taxon>Gammaproteobacteria</taxon>
        <taxon>Lysobacterales</taxon>
        <taxon>Rhodanobacteraceae</taxon>
        <taxon>Dyella</taxon>
    </lineage>
</organism>
<dbReference type="OrthoDB" id="5959778at2"/>
<protein>
    <recommendedName>
        <fullName evidence="4">DUF2384 domain-containing protein</fullName>
    </recommendedName>
</protein>
<keyword evidence="3" id="KW-1185">Reference proteome</keyword>
<comment type="caution">
    <text evidence="2">The sequence shown here is derived from an EMBL/GenBank/DDBJ whole genome shotgun (WGS) entry which is preliminary data.</text>
</comment>
<dbReference type="RefSeq" id="WP_126683292.1">
    <property type="nucleotide sequence ID" value="NZ_RYYV01000002.1"/>
</dbReference>
<dbReference type="AlphaFoldDB" id="A0A3S0RMR2"/>
<accession>A0A3S0RMR2</accession>
<evidence type="ECO:0008006" key="4">
    <source>
        <dbReference type="Google" id="ProtNLM"/>
    </source>
</evidence>
<dbReference type="EMBL" id="RYYV01000002">
    <property type="protein sequence ID" value="RUL78832.1"/>
    <property type="molecule type" value="Genomic_DNA"/>
</dbReference>
<proteinExistence type="predicted"/>
<feature type="region of interest" description="Disordered" evidence="1">
    <location>
        <begin position="1"/>
        <end position="20"/>
    </location>
</feature>